<evidence type="ECO:0008006" key="5">
    <source>
        <dbReference type="Google" id="ProtNLM"/>
    </source>
</evidence>
<evidence type="ECO:0000313" key="4">
    <source>
        <dbReference type="Proteomes" id="UP000242869"/>
    </source>
</evidence>
<sequence>MRRLLAFVPLLFSTWLHAEDGVLVMAYPAREKEPLIAEAPDNSGLYQDLFSRAAQKIGMQLKIVRLPKRRIFHEMQDGKVDFYPGSFAEDRVAVMSWVENGIMTREVCLTRPEVPPLNGLESAPPLRVIVELGASKSEISRRFPSLKPVELGPMIDIPQAVRFLNGNWGDLFFIERGPFFYYLKKNKQPSAEAIGVRLHENCLGPAYPMHIGFSRHSRHYAEEPNPRYNPNAPLSPHNLPTRILPSSTAGKLAHVLQQMKSSGETRRLIGRYQVSFE</sequence>
<accession>A0A1I4W0G4</accession>
<reference evidence="4" key="1">
    <citation type="submission" date="2016-10" db="EMBL/GenBank/DDBJ databases">
        <authorList>
            <person name="Varghese N."/>
            <person name="Submissions S."/>
        </authorList>
    </citation>
    <scope>NUCLEOTIDE SEQUENCE [LARGE SCALE GENOMIC DNA]</scope>
    <source>
        <strain evidence="4">DSM 6150</strain>
    </source>
</reference>
<protein>
    <recommendedName>
        <fullName evidence="5">ABC-type amino acid transport substrate-binding protein</fullName>
    </recommendedName>
</protein>
<dbReference type="SUPFAM" id="SSF53850">
    <property type="entry name" value="Periplasmic binding protein-like II"/>
    <property type="match status" value="1"/>
</dbReference>
<name>A0A1I4W0G4_9NEIS</name>
<evidence type="ECO:0000313" key="3">
    <source>
        <dbReference type="EMBL" id="SFN06629.1"/>
    </source>
</evidence>
<proteinExistence type="predicted"/>
<keyword evidence="4" id="KW-1185">Reference proteome</keyword>
<keyword evidence="2" id="KW-0732">Signal</keyword>
<organism evidence="3 4">
    <name type="scientific">Formivibrio citricus</name>
    <dbReference type="NCBI Taxonomy" id="83765"/>
    <lineage>
        <taxon>Bacteria</taxon>
        <taxon>Pseudomonadati</taxon>
        <taxon>Pseudomonadota</taxon>
        <taxon>Betaproteobacteria</taxon>
        <taxon>Neisseriales</taxon>
        <taxon>Chitinibacteraceae</taxon>
        <taxon>Formivibrio</taxon>
    </lineage>
</organism>
<dbReference type="EMBL" id="FOVE01000002">
    <property type="protein sequence ID" value="SFN06629.1"/>
    <property type="molecule type" value="Genomic_DNA"/>
</dbReference>
<dbReference type="OrthoDB" id="8581897at2"/>
<gene>
    <name evidence="3" type="ORF">SAMN05660284_00459</name>
</gene>
<dbReference type="Gene3D" id="3.40.190.10">
    <property type="entry name" value="Periplasmic binding protein-like II"/>
    <property type="match status" value="2"/>
</dbReference>
<dbReference type="Proteomes" id="UP000242869">
    <property type="component" value="Unassembled WGS sequence"/>
</dbReference>
<dbReference type="RefSeq" id="WP_091190700.1">
    <property type="nucleotide sequence ID" value="NZ_FOVE01000002.1"/>
</dbReference>
<feature type="region of interest" description="Disordered" evidence="1">
    <location>
        <begin position="220"/>
        <end position="239"/>
    </location>
</feature>
<dbReference type="AlphaFoldDB" id="A0A1I4W0G4"/>
<evidence type="ECO:0000256" key="1">
    <source>
        <dbReference type="SAM" id="MobiDB-lite"/>
    </source>
</evidence>
<feature type="signal peptide" evidence="2">
    <location>
        <begin position="1"/>
        <end position="18"/>
    </location>
</feature>
<feature type="chain" id="PRO_5017269763" description="ABC-type amino acid transport substrate-binding protein" evidence="2">
    <location>
        <begin position="19"/>
        <end position="277"/>
    </location>
</feature>
<evidence type="ECO:0000256" key="2">
    <source>
        <dbReference type="SAM" id="SignalP"/>
    </source>
</evidence>